<dbReference type="KEGG" id="llh:I41_28450"/>
<keyword evidence="5" id="KW-1185">Reference proteome</keyword>
<gene>
    <name evidence="4" type="ORF">I41_28450</name>
</gene>
<dbReference type="GO" id="GO:0015074">
    <property type="term" value="P:DNA integration"/>
    <property type="evidence" value="ECO:0007669"/>
    <property type="project" value="UniProtKB-KW"/>
</dbReference>
<proteinExistence type="predicted"/>
<keyword evidence="2" id="KW-0238">DNA-binding</keyword>
<keyword evidence="1" id="KW-0229">DNA integration</keyword>
<evidence type="ECO:0000313" key="5">
    <source>
        <dbReference type="Proteomes" id="UP000317909"/>
    </source>
</evidence>
<evidence type="ECO:0000313" key="4">
    <source>
        <dbReference type="EMBL" id="QDT73655.1"/>
    </source>
</evidence>
<sequence>MAHYAAGLSDAGKSARTVQAAIGAAKSFTRWLVTCEKLPRDPLASVSKPSPEANRRRERRMLLPSEWPYLLAATLSGPVRNGMDGPDRALLYPAENSANGNYRGGPRHRTLHVVLTGELLQAIGSYL</sequence>
<name>A0A517TZ70_9BACT</name>
<dbReference type="GO" id="GO:0003677">
    <property type="term" value="F:DNA binding"/>
    <property type="evidence" value="ECO:0007669"/>
    <property type="project" value="UniProtKB-UniRule"/>
</dbReference>
<dbReference type="OrthoDB" id="292546at2"/>
<accession>A0A517TZ70</accession>
<evidence type="ECO:0000256" key="1">
    <source>
        <dbReference type="ARBA" id="ARBA00022908"/>
    </source>
</evidence>
<organism evidence="4 5">
    <name type="scientific">Lacipirellula limnantheis</name>
    <dbReference type="NCBI Taxonomy" id="2528024"/>
    <lineage>
        <taxon>Bacteria</taxon>
        <taxon>Pseudomonadati</taxon>
        <taxon>Planctomycetota</taxon>
        <taxon>Planctomycetia</taxon>
        <taxon>Pirellulales</taxon>
        <taxon>Lacipirellulaceae</taxon>
        <taxon>Lacipirellula</taxon>
    </lineage>
</organism>
<dbReference type="RefSeq" id="WP_145433218.1">
    <property type="nucleotide sequence ID" value="NZ_CP036339.1"/>
</dbReference>
<evidence type="ECO:0000256" key="2">
    <source>
        <dbReference type="PROSITE-ProRule" id="PRU01248"/>
    </source>
</evidence>
<dbReference type="PROSITE" id="PS51900">
    <property type="entry name" value="CB"/>
    <property type="match status" value="1"/>
</dbReference>
<protein>
    <recommendedName>
        <fullName evidence="3">Core-binding (CB) domain-containing protein</fullName>
    </recommendedName>
</protein>
<reference evidence="4 5" key="1">
    <citation type="submission" date="2019-02" db="EMBL/GenBank/DDBJ databases">
        <title>Deep-cultivation of Planctomycetes and their phenomic and genomic characterization uncovers novel biology.</title>
        <authorList>
            <person name="Wiegand S."/>
            <person name="Jogler M."/>
            <person name="Boedeker C."/>
            <person name="Pinto D."/>
            <person name="Vollmers J."/>
            <person name="Rivas-Marin E."/>
            <person name="Kohn T."/>
            <person name="Peeters S.H."/>
            <person name="Heuer A."/>
            <person name="Rast P."/>
            <person name="Oberbeckmann S."/>
            <person name="Bunk B."/>
            <person name="Jeske O."/>
            <person name="Meyerdierks A."/>
            <person name="Storesund J.E."/>
            <person name="Kallscheuer N."/>
            <person name="Luecker S."/>
            <person name="Lage O.M."/>
            <person name="Pohl T."/>
            <person name="Merkel B.J."/>
            <person name="Hornburger P."/>
            <person name="Mueller R.-W."/>
            <person name="Bruemmer F."/>
            <person name="Labrenz M."/>
            <person name="Spormann A.M."/>
            <person name="Op den Camp H."/>
            <person name="Overmann J."/>
            <person name="Amann R."/>
            <person name="Jetten M.S.M."/>
            <person name="Mascher T."/>
            <person name="Medema M.H."/>
            <person name="Devos D.P."/>
            <person name="Kaster A.-K."/>
            <person name="Ovreas L."/>
            <person name="Rohde M."/>
            <person name="Galperin M.Y."/>
            <person name="Jogler C."/>
        </authorList>
    </citation>
    <scope>NUCLEOTIDE SEQUENCE [LARGE SCALE GENOMIC DNA]</scope>
    <source>
        <strain evidence="4 5">I41</strain>
    </source>
</reference>
<dbReference type="InterPro" id="IPR044068">
    <property type="entry name" value="CB"/>
</dbReference>
<feature type="domain" description="Core-binding (CB)" evidence="3">
    <location>
        <begin position="1"/>
        <end position="33"/>
    </location>
</feature>
<dbReference type="EMBL" id="CP036339">
    <property type="protein sequence ID" value="QDT73655.1"/>
    <property type="molecule type" value="Genomic_DNA"/>
</dbReference>
<dbReference type="Proteomes" id="UP000317909">
    <property type="component" value="Chromosome"/>
</dbReference>
<evidence type="ECO:0000259" key="3">
    <source>
        <dbReference type="PROSITE" id="PS51900"/>
    </source>
</evidence>
<dbReference type="AlphaFoldDB" id="A0A517TZ70"/>